<protein>
    <submittedName>
        <fullName evidence="1">Uncharacterized protein</fullName>
    </submittedName>
</protein>
<keyword evidence="2" id="KW-1185">Reference proteome</keyword>
<dbReference type="OMA" id="GAILMSW"/>
<evidence type="ECO:0000313" key="1">
    <source>
        <dbReference type="EMBL" id="SJK96967.1"/>
    </source>
</evidence>
<accession>A0A284QKJ4</accession>
<sequence length="150" mass="16672">MDFPPDVVMDIKALATKLLLAVLVVEYKKSARTYAKAVVQAKMYLEASVRYLASPGVTKQGVFALATDGVEGAILMSWCSGDSERVYIVERNVRTFNVSSPIEVYHFITVLLRLPEYGDTALKAAVEAALEAKDFKQSIWSKTAQFNRME</sequence>
<name>A0A284QKJ4_ARMOS</name>
<dbReference type="OrthoDB" id="2919059at2759"/>
<dbReference type="AlphaFoldDB" id="A0A284QKJ4"/>
<dbReference type="EMBL" id="FUEG01000001">
    <property type="protein sequence ID" value="SJK96967.1"/>
    <property type="molecule type" value="Genomic_DNA"/>
</dbReference>
<evidence type="ECO:0000313" key="2">
    <source>
        <dbReference type="Proteomes" id="UP000219338"/>
    </source>
</evidence>
<proteinExistence type="predicted"/>
<organism evidence="1 2">
    <name type="scientific">Armillaria ostoyae</name>
    <name type="common">Armillaria root rot fungus</name>
    <dbReference type="NCBI Taxonomy" id="47428"/>
    <lineage>
        <taxon>Eukaryota</taxon>
        <taxon>Fungi</taxon>
        <taxon>Dikarya</taxon>
        <taxon>Basidiomycota</taxon>
        <taxon>Agaricomycotina</taxon>
        <taxon>Agaricomycetes</taxon>
        <taxon>Agaricomycetidae</taxon>
        <taxon>Agaricales</taxon>
        <taxon>Marasmiineae</taxon>
        <taxon>Physalacriaceae</taxon>
        <taxon>Armillaria</taxon>
    </lineage>
</organism>
<dbReference type="Proteomes" id="UP000219338">
    <property type="component" value="Unassembled WGS sequence"/>
</dbReference>
<gene>
    <name evidence="1" type="ORF">ARMOST_00216</name>
</gene>
<reference evidence="2" key="1">
    <citation type="journal article" date="2017" name="Nat. Ecol. Evol.">
        <title>Genome expansion and lineage-specific genetic innovations in the forest pathogenic fungi Armillaria.</title>
        <authorList>
            <person name="Sipos G."/>
            <person name="Prasanna A.N."/>
            <person name="Walter M.C."/>
            <person name="O'Connor E."/>
            <person name="Balint B."/>
            <person name="Krizsan K."/>
            <person name="Kiss B."/>
            <person name="Hess J."/>
            <person name="Varga T."/>
            <person name="Slot J."/>
            <person name="Riley R."/>
            <person name="Boka B."/>
            <person name="Rigling D."/>
            <person name="Barry K."/>
            <person name="Lee J."/>
            <person name="Mihaltcheva S."/>
            <person name="LaButti K."/>
            <person name="Lipzen A."/>
            <person name="Waldron R."/>
            <person name="Moloney N.M."/>
            <person name="Sperisen C."/>
            <person name="Kredics L."/>
            <person name="Vagvoelgyi C."/>
            <person name="Patrignani A."/>
            <person name="Fitzpatrick D."/>
            <person name="Nagy I."/>
            <person name="Doyle S."/>
            <person name="Anderson J.B."/>
            <person name="Grigoriev I.V."/>
            <person name="Gueldener U."/>
            <person name="Muensterkoetter M."/>
            <person name="Nagy L.G."/>
        </authorList>
    </citation>
    <scope>NUCLEOTIDE SEQUENCE [LARGE SCALE GENOMIC DNA]</scope>
    <source>
        <strain evidence="2">C18/9</strain>
    </source>
</reference>